<proteinExistence type="predicted"/>
<keyword evidence="3" id="KW-1185">Reference proteome</keyword>
<dbReference type="RefSeq" id="WP_086172359.1">
    <property type="nucleotide sequence ID" value="NZ_MRYD01000234.1"/>
</dbReference>
<dbReference type="Proteomes" id="UP000194266">
    <property type="component" value="Unassembled WGS sequence"/>
</dbReference>
<protein>
    <submittedName>
        <fullName evidence="2">Uncharacterized protein</fullName>
    </submittedName>
</protein>
<organism evidence="2 3">
    <name type="scientific">Streptomyces pharetrae CZA14</name>
    <dbReference type="NCBI Taxonomy" id="1144883"/>
    <lineage>
        <taxon>Bacteria</taxon>
        <taxon>Bacillati</taxon>
        <taxon>Actinomycetota</taxon>
        <taxon>Actinomycetes</taxon>
        <taxon>Kitasatosporales</taxon>
        <taxon>Streptomycetaceae</taxon>
        <taxon>Streptomyces</taxon>
    </lineage>
</organism>
<reference evidence="2 3" key="1">
    <citation type="submission" date="2016-12" db="EMBL/GenBank/DDBJ databases">
        <title>Genome Mining:The Detection of Biosynthetic Gene Clusters to Aid in the Expression of Curamycin A produced by Streptomyces sp. strain CZA14.</title>
        <authorList>
            <person name="Durrell K.A."/>
            <person name="Kirby B.M."/>
            <person name="Khan W."/>
            <person name="Mthethwa T."/>
            <person name="Le Roes-Hill M."/>
        </authorList>
    </citation>
    <scope>NUCLEOTIDE SEQUENCE [LARGE SCALE GENOMIC DNA]</scope>
    <source>
        <strain evidence="2 3">CZA14</strain>
    </source>
</reference>
<evidence type="ECO:0000256" key="1">
    <source>
        <dbReference type="SAM" id="MobiDB-lite"/>
    </source>
</evidence>
<feature type="region of interest" description="Disordered" evidence="1">
    <location>
        <begin position="1"/>
        <end position="21"/>
    </location>
</feature>
<name>A0ABX3YAW3_9ACTN</name>
<evidence type="ECO:0000313" key="2">
    <source>
        <dbReference type="EMBL" id="OSZ56985.1"/>
    </source>
</evidence>
<accession>A0ABX3YAW3</accession>
<comment type="caution">
    <text evidence="2">The sequence shown here is derived from an EMBL/GenBank/DDBJ whole genome shotgun (WGS) entry which is preliminary data.</text>
</comment>
<gene>
    <name evidence="2" type="ORF">OQI_29840</name>
</gene>
<sequence>MTGSRAEGIREGSALDGGMQSAGDVGYEHAQIGEEYWAGLPLPWNTSSTDVEITKAEFDDVPQGIEVIEYRAVNGNETDGNILFARTDGKGGMPDLSKARNYAGHPVKVKAKSGSDIYYVARIKVTGRVHGALKDCRFWYRQGSQRYRQQVECSTIVRLGPPIEYEN</sequence>
<evidence type="ECO:0000313" key="3">
    <source>
        <dbReference type="Proteomes" id="UP000194266"/>
    </source>
</evidence>
<dbReference type="EMBL" id="MRYD01000234">
    <property type="protein sequence ID" value="OSZ56985.1"/>
    <property type="molecule type" value="Genomic_DNA"/>
</dbReference>